<keyword evidence="2" id="KW-0067">ATP-binding</keyword>
<dbReference type="Proteomes" id="UP001183226">
    <property type="component" value="Unassembled WGS sequence"/>
</dbReference>
<dbReference type="InterPro" id="IPR007421">
    <property type="entry name" value="Schlafen_AlbA_2_dom"/>
</dbReference>
<keyword evidence="3" id="KW-1185">Reference proteome</keyword>
<dbReference type="GO" id="GO:0005524">
    <property type="term" value="F:ATP binding"/>
    <property type="evidence" value="ECO:0007669"/>
    <property type="project" value="UniProtKB-KW"/>
</dbReference>
<sequence>MEDGTDDAAEWMPMDKDLAEELGTQETCSLEFKREARDRDPIRKAICALANDLNGIGGGDLLIGVDKHGAPYGSVDTSDEALLKLIECRNEGKILDRPSMTVTVESYRHSPVIRIHVHAASAPPVRLDGVAYVRPGPQTTKATSDDERVLIERRRANSATRDLHAVPGTGVDDLDLSLFRGTYLPSAVDLAVIEENHRPERQQLASLKLLAATGCATVLGLVLIGLSPTAHVPGAYVQFVRYDGADVNAPVADEQELTANIIDTAGQLESTLRGHNHTRLVDDGGFREREVSDYPFPALREACMNALMHRNYESSNAPVRIQWFDDRVEVSNPGGPYGQVRPDNYDRVNDYRNPSLAAAMKHLGYVNRFGRGIGRIRAAMSENGNPAPEFDIDDSAWVVVLRRSRA</sequence>
<feature type="domain" description="Schlafen AlbA-2" evidence="1">
    <location>
        <begin position="26"/>
        <end position="142"/>
    </location>
</feature>
<reference evidence="3" key="1">
    <citation type="submission" date="2023-07" db="EMBL/GenBank/DDBJ databases">
        <title>30 novel species of actinomycetes from the DSMZ collection.</title>
        <authorList>
            <person name="Nouioui I."/>
        </authorList>
    </citation>
    <scope>NUCLEOTIDE SEQUENCE [LARGE SCALE GENOMIC DNA]</scope>
    <source>
        <strain evidence="3">DSM 45055</strain>
    </source>
</reference>
<dbReference type="InterPro" id="IPR038475">
    <property type="entry name" value="RecG_C_sf"/>
</dbReference>
<gene>
    <name evidence="2" type="ORF">RM446_22235</name>
</gene>
<dbReference type="InterPro" id="IPR038461">
    <property type="entry name" value="Schlafen_AlbA_2_dom_sf"/>
</dbReference>
<dbReference type="Pfam" id="PF13749">
    <property type="entry name" value="HATPase_c_4"/>
    <property type="match status" value="1"/>
</dbReference>
<dbReference type="PANTHER" id="PTHR30595">
    <property type="entry name" value="GLPR-RELATED TRANSCRIPTIONAL REPRESSOR"/>
    <property type="match status" value="1"/>
</dbReference>
<dbReference type="RefSeq" id="WP_311547353.1">
    <property type="nucleotide sequence ID" value="NZ_JAVREK010000030.1"/>
</dbReference>
<evidence type="ECO:0000313" key="3">
    <source>
        <dbReference type="Proteomes" id="UP001183226"/>
    </source>
</evidence>
<evidence type="ECO:0000313" key="2">
    <source>
        <dbReference type="EMBL" id="MDT0304847.1"/>
    </source>
</evidence>
<proteinExistence type="predicted"/>
<organism evidence="2 3">
    <name type="scientific">Streptomonospora wellingtoniae</name>
    <dbReference type="NCBI Taxonomy" id="3075544"/>
    <lineage>
        <taxon>Bacteria</taxon>
        <taxon>Bacillati</taxon>
        <taxon>Actinomycetota</taxon>
        <taxon>Actinomycetes</taxon>
        <taxon>Streptosporangiales</taxon>
        <taxon>Nocardiopsidaceae</taxon>
        <taxon>Streptomonospora</taxon>
    </lineage>
</organism>
<dbReference type="Gene3D" id="3.30.565.60">
    <property type="match status" value="1"/>
</dbReference>
<comment type="caution">
    <text evidence="2">The sequence shown here is derived from an EMBL/GenBank/DDBJ whole genome shotgun (WGS) entry which is preliminary data.</text>
</comment>
<accession>A0ABU2KZV6</accession>
<dbReference type="PANTHER" id="PTHR30595:SF6">
    <property type="entry name" value="SCHLAFEN ALBA-2 DOMAIN-CONTAINING PROTEIN"/>
    <property type="match status" value="1"/>
</dbReference>
<dbReference type="Gene3D" id="3.30.950.30">
    <property type="entry name" value="Schlafen, AAA domain"/>
    <property type="match status" value="1"/>
</dbReference>
<dbReference type="EMBL" id="JAVREK010000030">
    <property type="protein sequence ID" value="MDT0304847.1"/>
    <property type="molecule type" value="Genomic_DNA"/>
</dbReference>
<protein>
    <submittedName>
        <fullName evidence="2">ATP-binding protein</fullName>
    </submittedName>
</protein>
<name>A0ABU2KZV6_9ACTN</name>
<keyword evidence="2" id="KW-0547">Nucleotide-binding</keyword>
<evidence type="ECO:0000259" key="1">
    <source>
        <dbReference type="Pfam" id="PF04326"/>
    </source>
</evidence>
<dbReference type="Pfam" id="PF04326">
    <property type="entry name" value="SLFN_AlbA_2"/>
    <property type="match status" value="1"/>
</dbReference>